<accession>A0A1F4VMA8</accession>
<dbReference type="Proteomes" id="UP000178964">
    <property type="component" value="Unassembled WGS sequence"/>
</dbReference>
<dbReference type="Gene3D" id="3.90.70.10">
    <property type="entry name" value="Cysteine proteinases"/>
    <property type="match status" value="1"/>
</dbReference>
<sequence>MTFIATGGLVLLSLFNQTMTPVNSITQIPTPLSGVLALLPSDLGNQEAIPDPTEIELDVPYIHQYKDLPENRKVQIRYSACGPTSLAMAFQFAGVNTSLIEVIDKLPNSVYVKGLMFYNLYDGTKINGYNAQKIGKTPQDFYNALKDGHPVIINIQNYNGVVGHAMVVTGIKGFNAETNTAESLIAHDPSTGPNEVFEFIGKNQLKQPSGQINSIGILDPFYLVKE</sequence>
<protein>
    <recommendedName>
        <fullName evidence="1">Peptidase C39-like domain-containing protein</fullName>
    </recommendedName>
</protein>
<dbReference type="Pfam" id="PF13529">
    <property type="entry name" value="Peptidase_C39_2"/>
    <property type="match status" value="1"/>
</dbReference>
<dbReference type="InterPro" id="IPR039564">
    <property type="entry name" value="Peptidase_C39-like"/>
</dbReference>
<dbReference type="AlphaFoldDB" id="A0A1F4VMA8"/>
<gene>
    <name evidence="2" type="ORF">A3A70_01415</name>
</gene>
<name>A0A1F4VMA8_UNCKA</name>
<evidence type="ECO:0000313" key="2">
    <source>
        <dbReference type="EMBL" id="OGC58352.1"/>
    </source>
</evidence>
<dbReference type="EMBL" id="MEVK01000038">
    <property type="protein sequence ID" value="OGC58352.1"/>
    <property type="molecule type" value="Genomic_DNA"/>
</dbReference>
<reference evidence="2 3" key="1">
    <citation type="journal article" date="2016" name="Nat. Commun.">
        <title>Thousands of microbial genomes shed light on interconnected biogeochemical processes in an aquifer system.</title>
        <authorList>
            <person name="Anantharaman K."/>
            <person name="Brown C.T."/>
            <person name="Hug L.A."/>
            <person name="Sharon I."/>
            <person name="Castelle C.J."/>
            <person name="Probst A.J."/>
            <person name="Thomas B.C."/>
            <person name="Singh A."/>
            <person name="Wilkins M.J."/>
            <person name="Karaoz U."/>
            <person name="Brodie E.L."/>
            <person name="Williams K.H."/>
            <person name="Hubbard S.S."/>
            <person name="Banfield J.F."/>
        </authorList>
    </citation>
    <scope>NUCLEOTIDE SEQUENCE [LARGE SCALE GENOMIC DNA]</scope>
</reference>
<evidence type="ECO:0000259" key="1">
    <source>
        <dbReference type="Pfam" id="PF13529"/>
    </source>
</evidence>
<evidence type="ECO:0000313" key="3">
    <source>
        <dbReference type="Proteomes" id="UP000178964"/>
    </source>
</evidence>
<organism evidence="2 3">
    <name type="scientific">candidate division WWE3 bacterium RIFCSPLOWO2_01_FULL_42_11</name>
    <dbReference type="NCBI Taxonomy" id="1802627"/>
    <lineage>
        <taxon>Bacteria</taxon>
        <taxon>Katanobacteria</taxon>
    </lineage>
</organism>
<feature type="domain" description="Peptidase C39-like" evidence="1">
    <location>
        <begin position="57"/>
        <end position="189"/>
    </location>
</feature>
<proteinExistence type="predicted"/>
<comment type="caution">
    <text evidence="2">The sequence shown here is derived from an EMBL/GenBank/DDBJ whole genome shotgun (WGS) entry which is preliminary data.</text>
</comment>